<name>A0A2Z7CI93_9LAMI</name>
<dbReference type="AlphaFoldDB" id="A0A2Z7CI93"/>
<dbReference type="OrthoDB" id="1839301at2759"/>
<protein>
    <recommendedName>
        <fullName evidence="4">Dystroglycan-like</fullName>
    </recommendedName>
</protein>
<keyword evidence="3" id="KW-1185">Reference proteome</keyword>
<proteinExistence type="predicted"/>
<evidence type="ECO:0000256" key="1">
    <source>
        <dbReference type="SAM" id="MobiDB-lite"/>
    </source>
</evidence>
<evidence type="ECO:0008006" key="4">
    <source>
        <dbReference type="Google" id="ProtNLM"/>
    </source>
</evidence>
<organism evidence="2 3">
    <name type="scientific">Dorcoceras hygrometricum</name>
    <dbReference type="NCBI Taxonomy" id="472368"/>
    <lineage>
        <taxon>Eukaryota</taxon>
        <taxon>Viridiplantae</taxon>
        <taxon>Streptophyta</taxon>
        <taxon>Embryophyta</taxon>
        <taxon>Tracheophyta</taxon>
        <taxon>Spermatophyta</taxon>
        <taxon>Magnoliopsida</taxon>
        <taxon>eudicotyledons</taxon>
        <taxon>Gunneridae</taxon>
        <taxon>Pentapetalae</taxon>
        <taxon>asterids</taxon>
        <taxon>lamiids</taxon>
        <taxon>Lamiales</taxon>
        <taxon>Gesneriaceae</taxon>
        <taxon>Didymocarpoideae</taxon>
        <taxon>Trichosporeae</taxon>
        <taxon>Loxocarpinae</taxon>
        <taxon>Dorcoceras</taxon>
    </lineage>
</organism>
<evidence type="ECO:0000313" key="3">
    <source>
        <dbReference type="Proteomes" id="UP000250235"/>
    </source>
</evidence>
<gene>
    <name evidence="2" type="ORF">F511_42621</name>
</gene>
<accession>A0A2Z7CI93</accession>
<evidence type="ECO:0000313" key="2">
    <source>
        <dbReference type="EMBL" id="KZV44234.1"/>
    </source>
</evidence>
<dbReference type="EMBL" id="KQ997145">
    <property type="protein sequence ID" value="KZV44234.1"/>
    <property type="molecule type" value="Genomic_DNA"/>
</dbReference>
<reference evidence="2 3" key="1">
    <citation type="journal article" date="2015" name="Proc. Natl. Acad. Sci. U.S.A.">
        <title>The resurrection genome of Boea hygrometrica: A blueprint for survival of dehydration.</title>
        <authorList>
            <person name="Xiao L."/>
            <person name="Yang G."/>
            <person name="Zhang L."/>
            <person name="Yang X."/>
            <person name="Zhao S."/>
            <person name="Ji Z."/>
            <person name="Zhou Q."/>
            <person name="Hu M."/>
            <person name="Wang Y."/>
            <person name="Chen M."/>
            <person name="Xu Y."/>
            <person name="Jin H."/>
            <person name="Xiao X."/>
            <person name="Hu G."/>
            <person name="Bao F."/>
            <person name="Hu Y."/>
            <person name="Wan P."/>
            <person name="Li L."/>
            <person name="Deng X."/>
            <person name="Kuang T."/>
            <person name="Xiang C."/>
            <person name="Zhu J.K."/>
            <person name="Oliver M.J."/>
            <person name="He Y."/>
        </authorList>
    </citation>
    <scope>NUCLEOTIDE SEQUENCE [LARGE SCALE GENOMIC DNA]</scope>
    <source>
        <strain evidence="3">cv. XS01</strain>
    </source>
</reference>
<feature type="compositionally biased region" description="Low complexity" evidence="1">
    <location>
        <begin position="411"/>
        <end position="420"/>
    </location>
</feature>
<dbReference type="Proteomes" id="UP000250235">
    <property type="component" value="Unassembled WGS sequence"/>
</dbReference>
<feature type="region of interest" description="Disordered" evidence="1">
    <location>
        <begin position="396"/>
        <end position="421"/>
    </location>
</feature>
<sequence>MASSLISNTNQVYFASILGMDNEGMVAMFEALISSGLNGFLGCSSAIYEAALVEFFQNASVRDGQVVSTVQGKPVEISEELFARTFELPMEGLTDMHEVPKDLLYDARSKFSFNGEQFSTSCKKREMKIEFKLLNNILAKSVTVKAGSFDAVTHEHFLMMSAINGGFQINWGRLLFNILKDMVTPGSRQAKGYAELEIIGVDEIAKIVEQQDNELTADDVDTIIEKILADTTQMEADAGETEVGEQIVQKSEETVSQCVISAAYFVEEPIEEMEKNQGTEISDVVQTTDEDSMSLDELLATIPHGSVLPSTIGEITKIQLGRSITIRGVNEEDWYKASLPKIPVADKDMRNSFPSEHRVLCTSDSVEHTAQEPLVQGDTDLIADIVEPIVHVSPDSIPTDTAFDQDDNQRSYYSSSSSSSHDLMDVHVDTPVHFTSEDIPLGTEIAVAPTLPPNTAITPPNFSESFSQIRDLYLSYLIEKREPSLSLEILSTFSYLRSRIWRQPLLTCSLSKIKPFEVFSRVFVGKYGMR</sequence>